<proteinExistence type="predicted"/>
<reference evidence="1 2" key="1">
    <citation type="journal article" date="2022" name="bioRxiv">
        <title>The genome of the oomycete Peronosclerospora sorghi, a cosmopolitan pathogen of maize and sorghum, is inflated with dispersed pseudogenes.</title>
        <authorList>
            <person name="Fletcher K."/>
            <person name="Martin F."/>
            <person name="Isakeit T."/>
            <person name="Cavanaugh K."/>
            <person name="Magill C."/>
            <person name="Michelmore R."/>
        </authorList>
    </citation>
    <scope>NUCLEOTIDE SEQUENCE [LARGE SCALE GENOMIC DNA]</scope>
    <source>
        <strain evidence="1">P6</strain>
    </source>
</reference>
<accession>A0ACC0WTG5</accession>
<gene>
    <name evidence="1" type="ORF">PsorP6_002416</name>
</gene>
<evidence type="ECO:0000313" key="2">
    <source>
        <dbReference type="Proteomes" id="UP001163321"/>
    </source>
</evidence>
<organism evidence="1 2">
    <name type="scientific">Peronosclerospora sorghi</name>
    <dbReference type="NCBI Taxonomy" id="230839"/>
    <lineage>
        <taxon>Eukaryota</taxon>
        <taxon>Sar</taxon>
        <taxon>Stramenopiles</taxon>
        <taxon>Oomycota</taxon>
        <taxon>Peronosporomycetes</taxon>
        <taxon>Peronosporales</taxon>
        <taxon>Peronosporaceae</taxon>
        <taxon>Peronosclerospora</taxon>
    </lineage>
</organism>
<keyword evidence="2" id="KW-1185">Reference proteome</keyword>
<comment type="caution">
    <text evidence="1">The sequence shown here is derived from an EMBL/GenBank/DDBJ whole genome shotgun (WGS) entry which is preliminary data.</text>
</comment>
<dbReference type="EMBL" id="CM047580">
    <property type="protein sequence ID" value="KAI9922208.1"/>
    <property type="molecule type" value="Genomic_DNA"/>
</dbReference>
<name>A0ACC0WTG5_9STRA</name>
<sequence length="306" mass="36384">MENALMHGRQQVEKQDENLELVKAENRKLQEHMDMMDHEHEKHLADHYKSQREAEKRLRQALEQESTRSQDIKEEAEEMRGQIESQAMSAMNQREQQLLDEKARLEDELQYQNSKLDKENSELRANVDGLKDINRSKSIEIGRLMQLQEEVDRVKNQNKKLLQDMATEDATYEETIKSQSGQFQTQYNELVSQVANQINDLTREDEQLRAELDNAAKKVEMYEGKLSLQSVKHDEWRIECKKLQRQMHNITRGNEALKIEFNRRAHDLELKNKENAELHPHIERLKSPDHERMRDVERIQHESIEL</sequence>
<dbReference type="Proteomes" id="UP001163321">
    <property type="component" value="Chromosome 1"/>
</dbReference>
<protein>
    <submittedName>
        <fullName evidence="1">Uncharacterized protein</fullName>
    </submittedName>
</protein>
<evidence type="ECO:0000313" key="1">
    <source>
        <dbReference type="EMBL" id="KAI9922208.1"/>
    </source>
</evidence>